<dbReference type="Proteomes" id="UP000625711">
    <property type="component" value="Unassembled WGS sequence"/>
</dbReference>
<feature type="region of interest" description="Disordered" evidence="1">
    <location>
        <begin position="48"/>
        <end position="93"/>
    </location>
</feature>
<gene>
    <name evidence="2" type="ORF">GWI33_005644</name>
</gene>
<evidence type="ECO:0000313" key="2">
    <source>
        <dbReference type="EMBL" id="KAF7280678.1"/>
    </source>
</evidence>
<sequence>MSFKLTRCPYSGGERDHGNQSINDFNQIPILRSEREIDKPRRLVEHRRTAYSNSRRQEAEEVSGGPGAVCLVRDQRTYDTDKNPEGNLRCERN</sequence>
<feature type="region of interest" description="Disordered" evidence="1">
    <location>
        <begin position="1"/>
        <end position="24"/>
    </location>
</feature>
<comment type="caution">
    <text evidence="2">The sequence shown here is derived from an EMBL/GenBank/DDBJ whole genome shotgun (WGS) entry which is preliminary data.</text>
</comment>
<organism evidence="2 3">
    <name type="scientific">Rhynchophorus ferrugineus</name>
    <name type="common">Red palm weevil</name>
    <name type="synonym">Curculio ferrugineus</name>
    <dbReference type="NCBI Taxonomy" id="354439"/>
    <lineage>
        <taxon>Eukaryota</taxon>
        <taxon>Metazoa</taxon>
        <taxon>Ecdysozoa</taxon>
        <taxon>Arthropoda</taxon>
        <taxon>Hexapoda</taxon>
        <taxon>Insecta</taxon>
        <taxon>Pterygota</taxon>
        <taxon>Neoptera</taxon>
        <taxon>Endopterygota</taxon>
        <taxon>Coleoptera</taxon>
        <taxon>Polyphaga</taxon>
        <taxon>Cucujiformia</taxon>
        <taxon>Curculionidae</taxon>
        <taxon>Dryophthorinae</taxon>
        <taxon>Rhynchophorus</taxon>
    </lineage>
</organism>
<proteinExistence type="predicted"/>
<dbReference type="AlphaFoldDB" id="A0A834MEB0"/>
<name>A0A834MEB0_RHYFE</name>
<accession>A0A834MEB0</accession>
<protein>
    <submittedName>
        <fullName evidence="2">Uncharacterized protein</fullName>
    </submittedName>
</protein>
<keyword evidence="3" id="KW-1185">Reference proteome</keyword>
<reference evidence="2" key="1">
    <citation type="submission" date="2020-08" db="EMBL/GenBank/DDBJ databases">
        <title>Genome sequencing and assembly of the red palm weevil Rhynchophorus ferrugineus.</title>
        <authorList>
            <person name="Dias G.B."/>
            <person name="Bergman C.M."/>
            <person name="Manee M."/>
        </authorList>
    </citation>
    <scope>NUCLEOTIDE SEQUENCE</scope>
    <source>
        <strain evidence="2">AA-2017</strain>
        <tissue evidence="2">Whole larva</tissue>
    </source>
</reference>
<feature type="compositionally biased region" description="Basic and acidic residues" evidence="1">
    <location>
        <begin position="73"/>
        <end position="93"/>
    </location>
</feature>
<evidence type="ECO:0000256" key="1">
    <source>
        <dbReference type="SAM" id="MobiDB-lite"/>
    </source>
</evidence>
<evidence type="ECO:0000313" key="3">
    <source>
        <dbReference type="Proteomes" id="UP000625711"/>
    </source>
</evidence>
<dbReference type="EMBL" id="JAACXV010000278">
    <property type="protein sequence ID" value="KAF7280678.1"/>
    <property type="molecule type" value="Genomic_DNA"/>
</dbReference>